<dbReference type="PROSITE" id="PS50404">
    <property type="entry name" value="GST_NTER"/>
    <property type="match status" value="1"/>
</dbReference>
<dbReference type="GO" id="GO:0006749">
    <property type="term" value="P:glutathione metabolic process"/>
    <property type="evidence" value="ECO:0007669"/>
    <property type="project" value="InterPro"/>
</dbReference>
<feature type="region of interest" description="Disordered" evidence="4">
    <location>
        <begin position="1"/>
        <end position="57"/>
    </location>
</feature>
<keyword evidence="8" id="KW-1185">Reference proteome</keyword>
<dbReference type="Pfam" id="PF13410">
    <property type="entry name" value="GST_C_2"/>
    <property type="match status" value="1"/>
</dbReference>
<keyword evidence="2" id="KW-0808">Transferase</keyword>
<comment type="caution">
    <text evidence="7">The sequence shown here is derived from an EMBL/GenBank/DDBJ whole genome shotgun (WGS) entry which is preliminary data.</text>
</comment>
<sequence length="621" mass="70715">MACAKHPTKRPVRKTRSNLQRGVQFTNISSDEDNITEKQPQIPTTSNQRKNQPRAKAKKISFINAAKIRKKRTSSNKMRHPSRGKEFSFDENITAAQDPEFNITNQTVEVIGSTATIKKLYIRGQWTKADMKNALRDVEENGMSTRKAATKWGIPCTNVIDWLYGKRTTKKKGPPTILTDEEEKEIVAWCKDMAELGHGLDTTRLWVIQAFQLALTPENIKVGFQRTGIWPLDENSLSNDMRPSEAFDVEEDEVAAIENILRMARVEEADVQCCLEELAKNVEAVDIDDSLILPTQFSAPQWIKEGAANLGMQIDFNNEEVSTSMPSPLSSLPSEVVHYYADTLAWEDHDANQIYSMNSNTHGLDKENFEDGEFLATQENQEVNCTQDENNQAYKLMEVVKMLNMRVSAFGMRVQIGLEEKGVKYEYQEENIAGNKSELLLRMNPVHKMIPVLIRNGNPICESLIILQYIDKAWPTSMQFLPSDPYDRELARFWADFVDKKIYEAGSRIIRFEGEDQEAAKCDMLEGLECLEGALKQMSKGGHYIGGEEFGFLDIAFISFVPWFHTYESIGNFKSPLETRFPLLHAWIGKCMERESVKKASPPPERVLEFALQIRKKTVVD</sequence>
<name>A0AA38C367_TAXCH</name>
<dbReference type="InterPro" id="IPR045073">
    <property type="entry name" value="Omega/Tau-like"/>
</dbReference>
<proteinExistence type="predicted"/>
<dbReference type="Pfam" id="PF02798">
    <property type="entry name" value="GST_N"/>
    <property type="match status" value="1"/>
</dbReference>
<evidence type="ECO:0000259" key="6">
    <source>
        <dbReference type="PROSITE" id="PS50405"/>
    </source>
</evidence>
<dbReference type="Gene3D" id="1.20.1050.10">
    <property type="match status" value="1"/>
</dbReference>
<feature type="domain" description="GST C-terminal" evidence="6">
    <location>
        <begin position="484"/>
        <end position="610"/>
    </location>
</feature>
<dbReference type="InterPro" id="IPR010987">
    <property type="entry name" value="Glutathione-S-Trfase_C-like"/>
</dbReference>
<feature type="compositionally biased region" description="Polar residues" evidence="4">
    <location>
        <begin position="37"/>
        <end position="50"/>
    </location>
</feature>
<dbReference type="SFLD" id="SFLDG00358">
    <property type="entry name" value="Main_(cytGST)"/>
    <property type="match status" value="1"/>
</dbReference>
<dbReference type="InterPro" id="IPR004045">
    <property type="entry name" value="Glutathione_S-Trfase_N"/>
</dbReference>
<dbReference type="Gene3D" id="3.40.30.10">
    <property type="entry name" value="Glutaredoxin"/>
    <property type="match status" value="1"/>
</dbReference>
<dbReference type="Proteomes" id="UP000824469">
    <property type="component" value="Unassembled WGS sequence"/>
</dbReference>
<dbReference type="EMBL" id="JAHRHJ020003813">
    <property type="protein sequence ID" value="KAH9290219.1"/>
    <property type="molecule type" value="Genomic_DNA"/>
</dbReference>
<dbReference type="PROSITE" id="PS50405">
    <property type="entry name" value="GST_CTER"/>
    <property type="match status" value="1"/>
</dbReference>
<dbReference type="InterPro" id="IPR040079">
    <property type="entry name" value="Glutathione_S-Trfase"/>
</dbReference>
<dbReference type="GO" id="GO:0004364">
    <property type="term" value="F:glutathione transferase activity"/>
    <property type="evidence" value="ECO:0007669"/>
    <property type="project" value="UniProtKB-EC"/>
</dbReference>
<evidence type="ECO:0000259" key="5">
    <source>
        <dbReference type="PROSITE" id="PS50404"/>
    </source>
</evidence>
<dbReference type="SUPFAM" id="SSF52833">
    <property type="entry name" value="Thioredoxin-like"/>
    <property type="match status" value="1"/>
</dbReference>
<evidence type="ECO:0000256" key="1">
    <source>
        <dbReference type="ARBA" id="ARBA00012452"/>
    </source>
</evidence>
<dbReference type="InterPro" id="IPR009057">
    <property type="entry name" value="Homeodomain-like_sf"/>
</dbReference>
<dbReference type="InterPro" id="IPR036282">
    <property type="entry name" value="Glutathione-S-Trfase_C_sf"/>
</dbReference>
<dbReference type="GO" id="GO:0005737">
    <property type="term" value="C:cytoplasm"/>
    <property type="evidence" value="ECO:0007669"/>
    <property type="project" value="TreeGrafter"/>
</dbReference>
<dbReference type="FunFam" id="3.40.30.10:FF:000014">
    <property type="entry name" value="Tau class glutathione S-transferase"/>
    <property type="match status" value="1"/>
</dbReference>
<evidence type="ECO:0000313" key="7">
    <source>
        <dbReference type="EMBL" id="KAH9290219.1"/>
    </source>
</evidence>
<feature type="domain" description="GST N-terminal" evidence="5">
    <location>
        <begin position="398"/>
        <end position="478"/>
    </location>
</feature>
<reference evidence="7 8" key="1">
    <citation type="journal article" date="2021" name="Nat. Plants">
        <title>The Taxus genome provides insights into paclitaxel biosynthesis.</title>
        <authorList>
            <person name="Xiong X."/>
            <person name="Gou J."/>
            <person name="Liao Q."/>
            <person name="Li Y."/>
            <person name="Zhou Q."/>
            <person name="Bi G."/>
            <person name="Li C."/>
            <person name="Du R."/>
            <person name="Wang X."/>
            <person name="Sun T."/>
            <person name="Guo L."/>
            <person name="Liang H."/>
            <person name="Lu P."/>
            <person name="Wu Y."/>
            <person name="Zhang Z."/>
            <person name="Ro D.K."/>
            <person name="Shang Y."/>
            <person name="Huang S."/>
            <person name="Yan J."/>
        </authorList>
    </citation>
    <scope>NUCLEOTIDE SEQUENCE [LARGE SCALE GENOMIC DNA]</scope>
    <source>
        <strain evidence="7">Ta-2019</strain>
    </source>
</reference>
<dbReference type="Pfam" id="PF05225">
    <property type="entry name" value="HTH_psq"/>
    <property type="match status" value="1"/>
</dbReference>
<accession>A0AA38C367</accession>
<evidence type="ECO:0000256" key="3">
    <source>
        <dbReference type="ARBA" id="ARBA00047960"/>
    </source>
</evidence>
<dbReference type="SUPFAM" id="SSF47616">
    <property type="entry name" value="GST C-terminal domain-like"/>
    <property type="match status" value="1"/>
</dbReference>
<organism evidence="7 8">
    <name type="scientific">Taxus chinensis</name>
    <name type="common">Chinese yew</name>
    <name type="synonym">Taxus wallichiana var. chinensis</name>
    <dbReference type="NCBI Taxonomy" id="29808"/>
    <lineage>
        <taxon>Eukaryota</taxon>
        <taxon>Viridiplantae</taxon>
        <taxon>Streptophyta</taxon>
        <taxon>Embryophyta</taxon>
        <taxon>Tracheophyta</taxon>
        <taxon>Spermatophyta</taxon>
        <taxon>Pinopsida</taxon>
        <taxon>Pinidae</taxon>
        <taxon>Conifers II</taxon>
        <taxon>Cupressales</taxon>
        <taxon>Taxaceae</taxon>
        <taxon>Taxus</taxon>
    </lineage>
</organism>
<dbReference type="CDD" id="cd03185">
    <property type="entry name" value="GST_C_Tau"/>
    <property type="match status" value="1"/>
</dbReference>
<evidence type="ECO:0000256" key="2">
    <source>
        <dbReference type="ARBA" id="ARBA00022679"/>
    </source>
</evidence>
<dbReference type="InterPro" id="IPR045074">
    <property type="entry name" value="GST_C_Tau"/>
</dbReference>
<dbReference type="InterPro" id="IPR036249">
    <property type="entry name" value="Thioredoxin-like_sf"/>
</dbReference>
<feature type="compositionally biased region" description="Basic residues" evidence="4">
    <location>
        <begin position="1"/>
        <end position="16"/>
    </location>
</feature>
<protein>
    <recommendedName>
        <fullName evidence="1">glutathione transferase</fullName>
        <ecNumber evidence="1">2.5.1.18</ecNumber>
    </recommendedName>
</protein>
<comment type="catalytic activity">
    <reaction evidence="3">
        <text>RX + glutathione = an S-substituted glutathione + a halide anion + H(+)</text>
        <dbReference type="Rhea" id="RHEA:16437"/>
        <dbReference type="ChEBI" id="CHEBI:15378"/>
        <dbReference type="ChEBI" id="CHEBI:16042"/>
        <dbReference type="ChEBI" id="CHEBI:17792"/>
        <dbReference type="ChEBI" id="CHEBI:57925"/>
        <dbReference type="ChEBI" id="CHEBI:90779"/>
        <dbReference type="EC" id="2.5.1.18"/>
    </reaction>
</comment>
<dbReference type="PANTHER" id="PTHR11260:SF696">
    <property type="entry name" value="GLUTATHIONE TRANSFERASE"/>
    <property type="match status" value="1"/>
</dbReference>
<evidence type="ECO:0000256" key="4">
    <source>
        <dbReference type="SAM" id="MobiDB-lite"/>
    </source>
</evidence>
<dbReference type="SFLD" id="SFLDG01152">
    <property type="entry name" value="Main.3:_Omega-_and_Tau-like"/>
    <property type="match status" value="1"/>
</dbReference>
<dbReference type="SUPFAM" id="SSF46689">
    <property type="entry name" value="Homeodomain-like"/>
    <property type="match status" value="1"/>
</dbReference>
<dbReference type="GO" id="GO:0003677">
    <property type="term" value="F:DNA binding"/>
    <property type="evidence" value="ECO:0007669"/>
    <property type="project" value="InterPro"/>
</dbReference>
<evidence type="ECO:0000313" key="8">
    <source>
        <dbReference type="Proteomes" id="UP000824469"/>
    </source>
</evidence>
<dbReference type="PANTHER" id="PTHR11260">
    <property type="entry name" value="GLUTATHIONE S-TRANSFERASE, GST, SUPERFAMILY, GST DOMAIN CONTAINING"/>
    <property type="match status" value="1"/>
</dbReference>
<dbReference type="EC" id="2.5.1.18" evidence="1"/>
<feature type="compositionally biased region" description="Polar residues" evidence="4">
    <location>
        <begin position="17"/>
        <end position="29"/>
    </location>
</feature>
<dbReference type="Gene3D" id="1.10.10.60">
    <property type="entry name" value="Homeodomain-like"/>
    <property type="match status" value="1"/>
</dbReference>
<dbReference type="AlphaFoldDB" id="A0AA38C367"/>
<gene>
    <name evidence="7" type="ORF">KI387_034336</name>
</gene>
<dbReference type="SFLD" id="SFLDS00019">
    <property type="entry name" value="Glutathione_Transferase_(cytos"/>
    <property type="match status" value="1"/>
</dbReference>
<dbReference type="InterPro" id="IPR007889">
    <property type="entry name" value="HTH_Psq"/>
</dbReference>
<dbReference type="CDD" id="cd03058">
    <property type="entry name" value="GST_N_Tau"/>
    <property type="match status" value="1"/>
</dbReference>